<protein>
    <submittedName>
        <fullName evidence="1">Uncharacterized protein</fullName>
    </submittedName>
</protein>
<organism evidence="1 2">
    <name type="scientific">Paraburkholderia bannensis</name>
    <dbReference type="NCBI Taxonomy" id="765414"/>
    <lineage>
        <taxon>Bacteria</taxon>
        <taxon>Pseudomonadati</taxon>
        <taxon>Pseudomonadota</taxon>
        <taxon>Betaproteobacteria</taxon>
        <taxon>Burkholderiales</taxon>
        <taxon>Burkholderiaceae</taxon>
        <taxon>Paraburkholderia</taxon>
    </lineage>
</organism>
<dbReference type="AlphaFoldDB" id="A0A7W9U3B8"/>
<keyword evidence="2" id="KW-1185">Reference proteome</keyword>
<dbReference type="RefSeq" id="WP_260175388.1">
    <property type="nucleotide sequence ID" value="NZ_JACHBW010000016.1"/>
</dbReference>
<comment type="caution">
    <text evidence="1">The sequence shown here is derived from an EMBL/GenBank/DDBJ whole genome shotgun (WGS) entry which is preliminary data.</text>
</comment>
<reference evidence="1 2" key="1">
    <citation type="submission" date="2020-08" db="EMBL/GenBank/DDBJ databases">
        <title>Above-ground endophytic microbial communities from plants in different locations in the United States.</title>
        <authorList>
            <person name="Frank C."/>
        </authorList>
    </citation>
    <scope>NUCLEOTIDE SEQUENCE [LARGE SCALE GENOMIC DNA]</scope>
    <source>
        <strain evidence="1 2">WP4_2_2</strain>
    </source>
</reference>
<dbReference type="EMBL" id="JACHBW010000016">
    <property type="protein sequence ID" value="MBB6105170.1"/>
    <property type="molecule type" value="Genomic_DNA"/>
</dbReference>
<evidence type="ECO:0000313" key="1">
    <source>
        <dbReference type="EMBL" id="MBB6105170.1"/>
    </source>
</evidence>
<proteinExistence type="predicted"/>
<dbReference type="Proteomes" id="UP000571554">
    <property type="component" value="Unassembled WGS sequence"/>
</dbReference>
<accession>A0A7W9U3B8</accession>
<name>A0A7W9U3B8_9BURK</name>
<evidence type="ECO:0000313" key="2">
    <source>
        <dbReference type="Proteomes" id="UP000571554"/>
    </source>
</evidence>
<gene>
    <name evidence="1" type="ORF">F4827_005036</name>
</gene>
<sequence>MDMSELKQLQDLHELIPILTRLVAALEKPKRLDETLWTTEQIAQWLGLSKQTVELRVITRPDFPGGLRPVDSVQAQRRWFASDVLDWARKNKGTLPTPRPGRRRKPV</sequence>